<proteinExistence type="predicted"/>
<feature type="domain" description="PD-(D/E)XK endonuclease-like" evidence="1">
    <location>
        <begin position="28"/>
        <end position="270"/>
    </location>
</feature>
<evidence type="ECO:0000259" key="1">
    <source>
        <dbReference type="Pfam" id="PF12705"/>
    </source>
</evidence>
<dbReference type="InterPro" id="IPR038726">
    <property type="entry name" value="PDDEXK_AddAB-type"/>
</dbReference>
<comment type="caution">
    <text evidence="2">The sequence shown here is derived from an EMBL/GenBank/DDBJ whole genome shotgun (WGS) entry which is preliminary data.</text>
</comment>
<dbReference type="STRING" id="1802279.A3B34_01230"/>
<organism evidence="2 3">
    <name type="scientific">Candidatus Sungbacteria bacterium RIFCSPLOWO2_01_FULL_54_21</name>
    <dbReference type="NCBI Taxonomy" id="1802279"/>
    <lineage>
        <taxon>Bacteria</taxon>
        <taxon>Candidatus Sungiibacteriota</taxon>
    </lineage>
</organism>
<gene>
    <name evidence="2" type="ORF">A3B34_01230</name>
</gene>
<evidence type="ECO:0000313" key="3">
    <source>
        <dbReference type="Proteomes" id="UP000176510"/>
    </source>
</evidence>
<protein>
    <recommendedName>
        <fullName evidence="1">PD-(D/E)XK endonuclease-like domain-containing protein</fullName>
    </recommendedName>
</protein>
<dbReference type="EMBL" id="MHQR01000035">
    <property type="protein sequence ID" value="OHA06649.1"/>
    <property type="molecule type" value="Genomic_DNA"/>
</dbReference>
<sequence length="288" mass="33229">MAQLVRRESKRATRTRAEAASRIPIEYWSHSSLMSFLRNQLAWYKRYVEKIYDTPANPSSIVGRAAHTTLQHYYSGIESEGAVALGLEYMRSVADFEINFGKARSKRARKERREKMEREFLQATSFYLAKPPKHRVLGVEVVAKAAVPGLALPLKAVSDLVVESRIERGAVDIVDHKFVDSFSSYKGGKTLFVMQALFNYYTVREKFGRPVRRFIVYECKKSLNKGGEPQLRKYAIDYRTCEEDFAVFQRLINDATHEISRPRLYLPNPSDMFEGENSFDIYRLGLLE</sequence>
<dbReference type="Proteomes" id="UP000176510">
    <property type="component" value="Unassembled WGS sequence"/>
</dbReference>
<dbReference type="Pfam" id="PF12705">
    <property type="entry name" value="PDDEXK_1"/>
    <property type="match status" value="1"/>
</dbReference>
<dbReference type="AlphaFoldDB" id="A0A1G2L7D5"/>
<name>A0A1G2L7D5_9BACT</name>
<evidence type="ECO:0000313" key="2">
    <source>
        <dbReference type="EMBL" id="OHA06649.1"/>
    </source>
</evidence>
<reference evidence="2 3" key="1">
    <citation type="journal article" date="2016" name="Nat. Commun.">
        <title>Thousands of microbial genomes shed light on interconnected biogeochemical processes in an aquifer system.</title>
        <authorList>
            <person name="Anantharaman K."/>
            <person name="Brown C.T."/>
            <person name="Hug L.A."/>
            <person name="Sharon I."/>
            <person name="Castelle C.J."/>
            <person name="Probst A.J."/>
            <person name="Thomas B.C."/>
            <person name="Singh A."/>
            <person name="Wilkins M.J."/>
            <person name="Karaoz U."/>
            <person name="Brodie E.L."/>
            <person name="Williams K.H."/>
            <person name="Hubbard S.S."/>
            <person name="Banfield J.F."/>
        </authorList>
    </citation>
    <scope>NUCLEOTIDE SEQUENCE [LARGE SCALE GENOMIC DNA]</scope>
</reference>
<accession>A0A1G2L7D5</accession>